<dbReference type="EMBL" id="BLAX01000001">
    <property type="protein sequence ID" value="GET34463.1"/>
    <property type="molecule type" value="Genomic_DNA"/>
</dbReference>
<proteinExistence type="predicted"/>
<sequence>MKITRNYKYKDVEMLMAAETIVQSLSDNLVDLSVARTNWDEAYVTATATQIDNAIENYLGKDAKLDLRQATAQVTAVQAPALRDLSFLKRQIEVDFGAGAAAMLKNLGFTTYLKSARKGNQESLIELLYAFKQGLTAEIRAQIVAKGTSEALLDRIVGYADQLKAANISQETLKATTKEVTEEAITVFNEIYKEVIGICKIASSFYKDDKLKKEQFTFSKVVARMSAARKVAEEPVE</sequence>
<organism evidence="1 2">
    <name type="scientific">Prolixibacter bellariivorans</name>
    <dbReference type="NCBI Taxonomy" id="314319"/>
    <lineage>
        <taxon>Bacteria</taxon>
        <taxon>Pseudomonadati</taxon>
        <taxon>Bacteroidota</taxon>
        <taxon>Bacteroidia</taxon>
        <taxon>Marinilabiliales</taxon>
        <taxon>Prolixibacteraceae</taxon>
        <taxon>Prolixibacter</taxon>
    </lineage>
</organism>
<keyword evidence="2" id="KW-1185">Reference proteome</keyword>
<dbReference type="Proteomes" id="UP000391834">
    <property type="component" value="Unassembled WGS sequence"/>
</dbReference>
<accession>A0A5M4B3T9</accession>
<gene>
    <name evidence="1" type="ORF">PbJCM13498_33260</name>
</gene>
<dbReference type="AlphaFoldDB" id="A0A5M4B3T9"/>
<comment type="caution">
    <text evidence="1">The sequence shown here is derived from an EMBL/GenBank/DDBJ whole genome shotgun (WGS) entry which is preliminary data.</text>
</comment>
<dbReference type="OrthoDB" id="1360222at2"/>
<evidence type="ECO:0000313" key="2">
    <source>
        <dbReference type="Proteomes" id="UP000391834"/>
    </source>
</evidence>
<reference evidence="1 2" key="1">
    <citation type="submission" date="2019-10" db="EMBL/GenBank/DDBJ databases">
        <title>Prolixibacter strains distinguished by the presence of nitrate reductase genes were adept at nitrate-dependent anaerobic corrosion of metallic iron and carbon steel.</title>
        <authorList>
            <person name="Iino T."/>
            <person name="Shono N."/>
            <person name="Ito K."/>
            <person name="Nakamura R."/>
            <person name="Sueoka K."/>
            <person name="Harayama S."/>
            <person name="Ohkuma M."/>
        </authorList>
    </citation>
    <scope>NUCLEOTIDE SEQUENCE [LARGE SCALE GENOMIC DNA]</scope>
    <source>
        <strain evidence="1 2">JCM 13498</strain>
    </source>
</reference>
<dbReference type="RefSeq" id="WP_027585664.1">
    <property type="nucleotide sequence ID" value="NZ_BLAX01000001.1"/>
</dbReference>
<evidence type="ECO:0000313" key="1">
    <source>
        <dbReference type="EMBL" id="GET34463.1"/>
    </source>
</evidence>
<protein>
    <submittedName>
        <fullName evidence="1">Uncharacterized protein</fullName>
    </submittedName>
</protein>
<name>A0A5M4B3T9_9BACT</name>